<name>A0ABW2HH02_9ACTN</name>
<dbReference type="InterPro" id="IPR043502">
    <property type="entry name" value="DNA/RNA_pol_sf"/>
</dbReference>
<dbReference type="Pfam" id="PF00078">
    <property type="entry name" value="RVT_1"/>
    <property type="match status" value="1"/>
</dbReference>
<keyword evidence="3" id="KW-0548">Nucleotidyltransferase</keyword>
<dbReference type="InterPro" id="IPR030931">
    <property type="entry name" value="Group_II_RT_mat"/>
</dbReference>
<accession>A0ABW2HH02</accession>
<reference evidence="4" key="1">
    <citation type="journal article" date="2019" name="Int. J. Syst. Evol. Microbiol.">
        <title>The Global Catalogue of Microorganisms (GCM) 10K type strain sequencing project: providing services to taxonomists for standard genome sequencing and annotation.</title>
        <authorList>
            <consortium name="The Broad Institute Genomics Platform"/>
            <consortium name="The Broad Institute Genome Sequencing Center for Infectious Disease"/>
            <person name="Wu L."/>
            <person name="Ma J."/>
        </authorList>
    </citation>
    <scope>NUCLEOTIDE SEQUENCE [LARGE SCALE GENOMIC DNA]</scope>
    <source>
        <strain evidence="4">XZYJT-10</strain>
    </source>
</reference>
<keyword evidence="4" id="KW-1185">Reference proteome</keyword>
<organism evidence="3 4">
    <name type="scientific">Paractinoplanes rhizophilus</name>
    <dbReference type="NCBI Taxonomy" id="1416877"/>
    <lineage>
        <taxon>Bacteria</taxon>
        <taxon>Bacillati</taxon>
        <taxon>Actinomycetota</taxon>
        <taxon>Actinomycetes</taxon>
        <taxon>Micromonosporales</taxon>
        <taxon>Micromonosporaceae</taxon>
        <taxon>Paractinoplanes</taxon>
    </lineage>
</organism>
<proteinExistence type="predicted"/>
<dbReference type="EC" id="2.7.7.49" evidence="3"/>
<feature type="domain" description="Reverse transcriptase" evidence="2">
    <location>
        <begin position="152"/>
        <end position="385"/>
    </location>
</feature>
<dbReference type="SUPFAM" id="SSF56672">
    <property type="entry name" value="DNA/RNA polymerases"/>
    <property type="match status" value="1"/>
</dbReference>
<dbReference type="Proteomes" id="UP001596548">
    <property type="component" value="Unassembled WGS sequence"/>
</dbReference>
<dbReference type="PANTHER" id="PTHR34047:SF8">
    <property type="entry name" value="PROTEIN YKFC"/>
    <property type="match status" value="1"/>
</dbReference>
<gene>
    <name evidence="3" type="primary">ltrA</name>
    <name evidence="3" type="ORF">ACFQS1_00005</name>
</gene>
<keyword evidence="3" id="KW-0808">Transferase</keyword>
<keyword evidence="3" id="KW-0695">RNA-directed DNA polymerase</keyword>
<evidence type="ECO:0000259" key="2">
    <source>
        <dbReference type="PROSITE" id="PS50878"/>
    </source>
</evidence>
<evidence type="ECO:0000313" key="3">
    <source>
        <dbReference type="EMBL" id="MFC7272346.1"/>
    </source>
</evidence>
<sequence length="385" mass="42211">MSRRAWRARADYGGSMLRPGSWSRPAGGSPVRVSIGAPGSRPRFVVERWRAERGVKSLFGGSKHAGRSVKRTLQPRHTHNGGAEPLISRRRPCPAKQSPERRFHALYDRICRGDVLREAWLRVLRNKGAAGVDRITLEQVEGYGVERMLGELARDLRAGSYRPAPVRRVEIPKSDGGRRPLGIPTVRDRVAQQAAKLVLEPVFEADFLSVSYGFRPKRSATQAMERVRTGFIEGRVFVAEFDIASFFTEIDHARLLAEVGRRVSDRRVLKLVRMWLQAGVMADGGVQRTVAGTPQGGVISPLLSNIFLHVLDTELTRRGVGELVRYADDGVVLCRSAAQARAALDAVGEILAGLVLLRRVVASEAFESFAVVGGSGALVAQLPEG</sequence>
<dbReference type="PROSITE" id="PS50878">
    <property type="entry name" value="RT_POL"/>
    <property type="match status" value="1"/>
</dbReference>
<evidence type="ECO:0000313" key="4">
    <source>
        <dbReference type="Proteomes" id="UP001596548"/>
    </source>
</evidence>
<dbReference type="CDD" id="cd01651">
    <property type="entry name" value="RT_G2_intron"/>
    <property type="match status" value="1"/>
</dbReference>
<dbReference type="RefSeq" id="WP_378963731.1">
    <property type="nucleotide sequence ID" value="NZ_JBHTBJ010000001.1"/>
</dbReference>
<comment type="caution">
    <text evidence="3">The sequence shown here is derived from an EMBL/GenBank/DDBJ whole genome shotgun (WGS) entry which is preliminary data.</text>
</comment>
<dbReference type="PANTHER" id="PTHR34047">
    <property type="entry name" value="NUCLEAR INTRON MATURASE 1, MITOCHONDRIAL-RELATED"/>
    <property type="match status" value="1"/>
</dbReference>
<dbReference type="InterPro" id="IPR000477">
    <property type="entry name" value="RT_dom"/>
</dbReference>
<dbReference type="GO" id="GO:0003964">
    <property type="term" value="F:RNA-directed DNA polymerase activity"/>
    <property type="evidence" value="ECO:0007669"/>
    <property type="project" value="UniProtKB-KW"/>
</dbReference>
<dbReference type="InterPro" id="IPR051083">
    <property type="entry name" value="GrpII_Intron_Splice-Mob/Def"/>
</dbReference>
<dbReference type="EMBL" id="JBHTBJ010000001">
    <property type="protein sequence ID" value="MFC7272346.1"/>
    <property type="molecule type" value="Genomic_DNA"/>
</dbReference>
<dbReference type="NCBIfam" id="TIGR04416">
    <property type="entry name" value="group_II_RT_mat"/>
    <property type="match status" value="1"/>
</dbReference>
<evidence type="ECO:0000256" key="1">
    <source>
        <dbReference type="SAM" id="MobiDB-lite"/>
    </source>
</evidence>
<feature type="region of interest" description="Disordered" evidence="1">
    <location>
        <begin position="75"/>
        <end position="97"/>
    </location>
</feature>
<protein>
    <submittedName>
        <fullName evidence="3">Group II intron reverse transcriptase/maturase</fullName>
        <ecNumber evidence="3">2.7.7.49</ecNumber>
    </submittedName>
</protein>